<dbReference type="InterPro" id="IPR023614">
    <property type="entry name" value="Porin_dom_sf"/>
</dbReference>
<dbReference type="Proteomes" id="UP000044026">
    <property type="component" value="Unassembled WGS sequence"/>
</dbReference>
<protein>
    <submittedName>
        <fullName evidence="1">Phosphate-selective porin O and P</fullName>
    </submittedName>
</protein>
<dbReference type="RefSeq" id="WP_052456171.1">
    <property type="nucleotide sequence ID" value="NZ_CP022382.1"/>
</dbReference>
<dbReference type="GeneID" id="69581309"/>
<reference evidence="1 2" key="1">
    <citation type="submission" date="2015-01" db="EMBL/GenBank/DDBJ databases">
        <authorList>
            <person name="Xiang T."/>
            <person name="Song Y."/>
            <person name="Huang L."/>
            <person name="Wang B."/>
            <person name="Wu P."/>
        </authorList>
    </citation>
    <scope>NUCLEOTIDE SEQUENCE [LARGE SCALE GENOMIC DNA]</scope>
    <source>
        <strain evidence="1 2">Cc12</strain>
    </source>
</reference>
<evidence type="ECO:0000313" key="1">
    <source>
        <dbReference type="EMBL" id="CEN39901.1"/>
    </source>
</evidence>
<proteinExistence type="predicted"/>
<dbReference type="AlphaFoldDB" id="A0A0B7HJJ0"/>
<dbReference type="InterPro" id="IPR010870">
    <property type="entry name" value="Porin_O/P"/>
</dbReference>
<dbReference type="Gene3D" id="2.40.160.10">
    <property type="entry name" value="Porin"/>
    <property type="match status" value="1"/>
</dbReference>
<name>A0A0B7HJJ0_9FLAO</name>
<accession>A0A0B7HJJ0</accession>
<evidence type="ECO:0000313" key="2">
    <source>
        <dbReference type="Proteomes" id="UP000044026"/>
    </source>
</evidence>
<dbReference type="EMBL" id="CDOE01000075">
    <property type="protein sequence ID" value="CEN39901.1"/>
    <property type="molecule type" value="Genomic_DNA"/>
</dbReference>
<dbReference type="Pfam" id="PF07396">
    <property type="entry name" value="Porin_O_P"/>
    <property type="match status" value="1"/>
</dbReference>
<gene>
    <name evidence="1" type="ORF">CCAN12_770091</name>
</gene>
<sequence length="393" mass="45357">MLKKILLLIVALSPILATSQEKKKIKEKFVYEDALPYYNFGKGVGITSPDSLFQLNTRFRMQNRLHIEDSQYEAKVRRLRLRFDGYVGAPQFMYTIQLAFSPEDVGTLKNGENLHVIRDAIVFYKPDNRWTFGFGQTKLPGNRQRNNSSGGLDLTDRSINNAAYNIDRDFGFQVFYSRQKEDAFGYNIKTALTTGEGRDFVGKTKGLAYTARLELYPLGKFKKNGEFFEGDLKREEKPRLYLGGTFHHNDKAVRSRGQQGSKLLEARNLTSVFLDAMLKYDGWAFMSAYMSRSTDSPLINASEKNYVQAGNGYDAQLSYVFPSNWEFIGRFSHNTPHKDIRAFAPKHNQFSFGVTKYIWEHAFKIQFEVTKNDYINTSKKDDWYARFQIEIGI</sequence>
<dbReference type="SUPFAM" id="SSF56935">
    <property type="entry name" value="Porins"/>
    <property type="match status" value="1"/>
</dbReference>
<organism evidence="1 2">
    <name type="scientific">Capnocytophaga canimorsus</name>
    <dbReference type="NCBI Taxonomy" id="28188"/>
    <lineage>
        <taxon>Bacteria</taxon>
        <taxon>Pseudomonadati</taxon>
        <taxon>Bacteroidota</taxon>
        <taxon>Flavobacteriia</taxon>
        <taxon>Flavobacteriales</taxon>
        <taxon>Flavobacteriaceae</taxon>
        <taxon>Capnocytophaga</taxon>
    </lineage>
</organism>